<organism evidence="1 2">
    <name type="scientific">Candidatus Roizmanbacteria bacterium RIFCSPLOWO2_01_FULL_38_12</name>
    <dbReference type="NCBI Taxonomy" id="1802061"/>
    <lineage>
        <taxon>Bacteria</taxon>
        <taxon>Candidatus Roizmaniibacteriota</taxon>
    </lineage>
</organism>
<evidence type="ECO:0000313" key="1">
    <source>
        <dbReference type="EMBL" id="OGK47007.1"/>
    </source>
</evidence>
<name>A0A1F7IUG9_9BACT</name>
<protein>
    <submittedName>
        <fullName evidence="1">Uncharacterized protein</fullName>
    </submittedName>
</protein>
<proteinExistence type="predicted"/>
<dbReference type="Proteomes" id="UP000177141">
    <property type="component" value="Unassembled WGS sequence"/>
</dbReference>
<gene>
    <name evidence="1" type="ORF">A3A93_02695</name>
</gene>
<evidence type="ECO:0000313" key="2">
    <source>
        <dbReference type="Proteomes" id="UP000177141"/>
    </source>
</evidence>
<sequence>MSDTEPIVGNAITADRLSQIPDYRNQWYSRTEHLPKSEDILPPDDIDNSIDQTIQIGDYLRNNLRQNEAFMEVINTQGIRSMRMAKQQNMIPDSAQAYVYAMPTVGGPQAMEYRTREVKGTVFYALTGQSSFGAAKYELI</sequence>
<dbReference type="EMBL" id="MGAL01000036">
    <property type="protein sequence ID" value="OGK47007.1"/>
    <property type="molecule type" value="Genomic_DNA"/>
</dbReference>
<dbReference type="AlphaFoldDB" id="A0A1F7IUG9"/>
<accession>A0A1F7IUG9</accession>
<reference evidence="1 2" key="1">
    <citation type="journal article" date="2016" name="Nat. Commun.">
        <title>Thousands of microbial genomes shed light on interconnected biogeochemical processes in an aquifer system.</title>
        <authorList>
            <person name="Anantharaman K."/>
            <person name="Brown C.T."/>
            <person name="Hug L.A."/>
            <person name="Sharon I."/>
            <person name="Castelle C.J."/>
            <person name="Probst A.J."/>
            <person name="Thomas B.C."/>
            <person name="Singh A."/>
            <person name="Wilkins M.J."/>
            <person name="Karaoz U."/>
            <person name="Brodie E.L."/>
            <person name="Williams K.H."/>
            <person name="Hubbard S.S."/>
            <person name="Banfield J.F."/>
        </authorList>
    </citation>
    <scope>NUCLEOTIDE SEQUENCE [LARGE SCALE GENOMIC DNA]</scope>
</reference>
<comment type="caution">
    <text evidence="1">The sequence shown here is derived from an EMBL/GenBank/DDBJ whole genome shotgun (WGS) entry which is preliminary data.</text>
</comment>
<dbReference type="STRING" id="1802061.A3A93_02695"/>